<sequence length="194" mass="21398">MSTTNAPATGGLSQSLIDSMTEHLTLFCFDEHVYDFIVGLTGGLSINAVSSSTDELIATISAHITNGQDHLGIAYALAYSESECGMPEDCLAAVEQYYKDAACEEYQYEGYVEAFALGFMVPWQATAATENMSDMPLASLTAVLEDYQGLGAAMHAYHWHVECFENYGMAGYTHMYEWMVEQDAIHGNEYMWTP</sequence>
<gene>
    <name evidence="1" type="ORF">SLS59_004383</name>
</gene>
<evidence type="ECO:0000313" key="1">
    <source>
        <dbReference type="EMBL" id="KAL1603287.1"/>
    </source>
</evidence>
<comment type="caution">
    <text evidence="1">The sequence shown here is derived from an EMBL/GenBank/DDBJ whole genome shotgun (WGS) entry which is preliminary data.</text>
</comment>
<proteinExistence type="predicted"/>
<dbReference type="Proteomes" id="UP001521222">
    <property type="component" value="Unassembled WGS sequence"/>
</dbReference>
<organism evidence="1 2">
    <name type="scientific">Nothophoma quercina</name>
    <dbReference type="NCBI Taxonomy" id="749835"/>
    <lineage>
        <taxon>Eukaryota</taxon>
        <taxon>Fungi</taxon>
        <taxon>Dikarya</taxon>
        <taxon>Ascomycota</taxon>
        <taxon>Pezizomycotina</taxon>
        <taxon>Dothideomycetes</taxon>
        <taxon>Pleosporomycetidae</taxon>
        <taxon>Pleosporales</taxon>
        <taxon>Pleosporineae</taxon>
        <taxon>Didymellaceae</taxon>
        <taxon>Nothophoma</taxon>
    </lineage>
</organism>
<evidence type="ECO:0000313" key="2">
    <source>
        <dbReference type="Proteomes" id="UP001521222"/>
    </source>
</evidence>
<reference evidence="1 2" key="1">
    <citation type="submission" date="2024-02" db="EMBL/GenBank/DDBJ databases">
        <title>De novo assembly and annotation of 12 fungi associated with fruit tree decline syndrome in Ontario, Canada.</title>
        <authorList>
            <person name="Sulman M."/>
            <person name="Ellouze W."/>
            <person name="Ilyukhin E."/>
        </authorList>
    </citation>
    <scope>NUCLEOTIDE SEQUENCE [LARGE SCALE GENOMIC DNA]</scope>
    <source>
        <strain evidence="1 2">M97-236</strain>
    </source>
</reference>
<dbReference type="EMBL" id="JAKIXB020000012">
    <property type="protein sequence ID" value="KAL1603287.1"/>
    <property type="molecule type" value="Genomic_DNA"/>
</dbReference>
<accession>A0ABR3RFZ3</accession>
<evidence type="ECO:0008006" key="3">
    <source>
        <dbReference type="Google" id="ProtNLM"/>
    </source>
</evidence>
<keyword evidence="2" id="KW-1185">Reference proteome</keyword>
<protein>
    <recommendedName>
        <fullName evidence="3">DUF4375 domain-containing protein</fullName>
    </recommendedName>
</protein>
<name>A0ABR3RFZ3_9PLEO</name>